<dbReference type="PANTHER" id="PTHR30126:SF5">
    <property type="entry name" value="HTH-TYPE TRANSCRIPTIONAL ACTIVATOR CMPR"/>
    <property type="match status" value="1"/>
</dbReference>
<dbReference type="PANTHER" id="PTHR30126">
    <property type="entry name" value="HTH-TYPE TRANSCRIPTIONAL REGULATOR"/>
    <property type="match status" value="1"/>
</dbReference>
<dbReference type="SUPFAM" id="SSF53850">
    <property type="entry name" value="Periplasmic binding protein-like II"/>
    <property type="match status" value="1"/>
</dbReference>
<dbReference type="InterPro" id="IPR005119">
    <property type="entry name" value="LysR_subst-bd"/>
</dbReference>
<dbReference type="InterPro" id="IPR036388">
    <property type="entry name" value="WH-like_DNA-bd_sf"/>
</dbReference>
<protein>
    <submittedName>
        <fullName evidence="6">DNA-binding transcriptional regulator, LysR family</fullName>
    </submittedName>
</protein>
<keyword evidence="3 6" id="KW-0238">DNA-binding</keyword>
<dbReference type="PROSITE" id="PS50931">
    <property type="entry name" value="HTH_LYSR"/>
    <property type="match status" value="1"/>
</dbReference>
<organism evidence="6 7">
    <name type="scientific">Kosakonia arachidis</name>
    <dbReference type="NCBI Taxonomy" id="551989"/>
    <lineage>
        <taxon>Bacteria</taxon>
        <taxon>Pseudomonadati</taxon>
        <taxon>Pseudomonadota</taxon>
        <taxon>Gammaproteobacteria</taxon>
        <taxon>Enterobacterales</taxon>
        <taxon>Enterobacteriaceae</taxon>
        <taxon>Kosakonia</taxon>
    </lineage>
</organism>
<sequence>MDLRRLLTLRTILEEGSFAKAASKLCCTQSTVTFQIRQLEAEYGVQLFEKIGRRMVPTDAARNMMPYIDVMMVAINGIKQAVQQHAEPEGELRIAVGETLLSYKIPQVLKSFKKRAPNVLLSLQSQNCYTIRDSLLANEIDLGIFYRVGKDASLITENYGEHPLVLVASPELTLVDFTRGNQHIPVSFIINEKQCVFRLMFESVLRQRKITIDSTIELISIESIKQCVMANTGVTYLPRFTVEKDLRAGLLQELPLSPVPETLSAVCAHHSGKVITPAMGLFIQSLRESLDA</sequence>
<dbReference type="EMBL" id="FPAU01000001">
    <property type="protein sequence ID" value="SFT58578.1"/>
    <property type="molecule type" value="Genomic_DNA"/>
</dbReference>
<dbReference type="AlphaFoldDB" id="A0A1I6Z7F9"/>
<dbReference type="PRINTS" id="PR00039">
    <property type="entry name" value="HTHLYSR"/>
</dbReference>
<name>A0A1I6Z7F9_9ENTR</name>
<keyword evidence="4" id="KW-0804">Transcription</keyword>
<dbReference type="GO" id="GO:0003700">
    <property type="term" value="F:DNA-binding transcription factor activity"/>
    <property type="evidence" value="ECO:0007669"/>
    <property type="project" value="InterPro"/>
</dbReference>
<feature type="domain" description="HTH lysR-type" evidence="5">
    <location>
        <begin position="1"/>
        <end position="58"/>
    </location>
</feature>
<dbReference type="Proteomes" id="UP000199187">
    <property type="component" value="Unassembled WGS sequence"/>
</dbReference>
<dbReference type="Pfam" id="PF03466">
    <property type="entry name" value="LysR_substrate"/>
    <property type="match status" value="1"/>
</dbReference>
<proteinExistence type="inferred from homology"/>
<keyword evidence="2" id="KW-0805">Transcription regulation</keyword>
<comment type="similarity">
    <text evidence="1">Belongs to the LysR transcriptional regulatory family.</text>
</comment>
<evidence type="ECO:0000256" key="3">
    <source>
        <dbReference type="ARBA" id="ARBA00023125"/>
    </source>
</evidence>
<keyword evidence="7" id="KW-1185">Reference proteome</keyword>
<evidence type="ECO:0000256" key="4">
    <source>
        <dbReference type="ARBA" id="ARBA00023163"/>
    </source>
</evidence>
<dbReference type="Gene3D" id="3.40.190.290">
    <property type="match status" value="1"/>
</dbReference>
<reference evidence="7" key="1">
    <citation type="submission" date="2016-10" db="EMBL/GenBank/DDBJ databases">
        <authorList>
            <person name="Varghese N."/>
            <person name="Submissions S."/>
        </authorList>
    </citation>
    <scope>NUCLEOTIDE SEQUENCE [LARGE SCALE GENOMIC DNA]</scope>
    <source>
        <strain evidence="7">Ah-143</strain>
    </source>
</reference>
<dbReference type="RefSeq" id="WP_090119723.1">
    <property type="nucleotide sequence ID" value="NZ_CP045300.1"/>
</dbReference>
<dbReference type="Gene3D" id="1.10.10.10">
    <property type="entry name" value="Winged helix-like DNA-binding domain superfamily/Winged helix DNA-binding domain"/>
    <property type="match status" value="1"/>
</dbReference>
<dbReference type="OrthoDB" id="5723059at2"/>
<dbReference type="InterPro" id="IPR000847">
    <property type="entry name" value="LysR_HTH_N"/>
</dbReference>
<dbReference type="Pfam" id="PF00126">
    <property type="entry name" value="HTH_1"/>
    <property type="match status" value="1"/>
</dbReference>
<evidence type="ECO:0000256" key="1">
    <source>
        <dbReference type="ARBA" id="ARBA00009437"/>
    </source>
</evidence>
<dbReference type="SUPFAM" id="SSF46785">
    <property type="entry name" value="Winged helix' DNA-binding domain"/>
    <property type="match status" value="1"/>
</dbReference>
<evidence type="ECO:0000313" key="6">
    <source>
        <dbReference type="EMBL" id="SFT58578.1"/>
    </source>
</evidence>
<dbReference type="InterPro" id="IPR036390">
    <property type="entry name" value="WH_DNA-bd_sf"/>
</dbReference>
<evidence type="ECO:0000259" key="5">
    <source>
        <dbReference type="PROSITE" id="PS50931"/>
    </source>
</evidence>
<dbReference type="CDD" id="cd05466">
    <property type="entry name" value="PBP2_LTTR_substrate"/>
    <property type="match status" value="1"/>
</dbReference>
<accession>A0A1I6Z7F9</accession>
<evidence type="ECO:0000313" key="7">
    <source>
        <dbReference type="Proteomes" id="UP000199187"/>
    </source>
</evidence>
<dbReference type="GO" id="GO:0000976">
    <property type="term" value="F:transcription cis-regulatory region binding"/>
    <property type="evidence" value="ECO:0007669"/>
    <property type="project" value="TreeGrafter"/>
</dbReference>
<gene>
    <name evidence="6" type="ORF">SAMN05192562_101992</name>
</gene>
<evidence type="ECO:0000256" key="2">
    <source>
        <dbReference type="ARBA" id="ARBA00023015"/>
    </source>
</evidence>